<dbReference type="RefSeq" id="WP_190830173.1">
    <property type="nucleotide sequence ID" value="NZ_CAWPPI010000061.1"/>
</dbReference>
<dbReference type="Proteomes" id="UP000629098">
    <property type="component" value="Unassembled WGS sequence"/>
</dbReference>
<comment type="caution">
    <text evidence="1">The sequence shown here is derived from an EMBL/GenBank/DDBJ whole genome shotgun (WGS) entry which is preliminary data.</text>
</comment>
<gene>
    <name evidence="1" type="ORF">ICL16_17775</name>
</gene>
<dbReference type="AlphaFoldDB" id="A0A8J6XMT0"/>
<dbReference type="EMBL" id="JACXAE010000061">
    <property type="protein sequence ID" value="MBD2773871.1"/>
    <property type="molecule type" value="Genomic_DNA"/>
</dbReference>
<organism evidence="1 2">
    <name type="scientific">Iningainema tapete BLCC-T55</name>
    <dbReference type="NCBI Taxonomy" id="2748662"/>
    <lineage>
        <taxon>Bacteria</taxon>
        <taxon>Bacillati</taxon>
        <taxon>Cyanobacteriota</taxon>
        <taxon>Cyanophyceae</taxon>
        <taxon>Nostocales</taxon>
        <taxon>Scytonemataceae</taxon>
        <taxon>Iningainema tapete</taxon>
    </lineage>
</organism>
<accession>A0A8J6XMT0</accession>
<keyword evidence="2" id="KW-1185">Reference proteome</keyword>
<protein>
    <submittedName>
        <fullName evidence="1">Uncharacterized protein</fullName>
    </submittedName>
</protein>
<proteinExistence type="predicted"/>
<name>A0A8J6XMT0_9CYAN</name>
<evidence type="ECO:0000313" key="1">
    <source>
        <dbReference type="EMBL" id="MBD2773871.1"/>
    </source>
</evidence>
<evidence type="ECO:0000313" key="2">
    <source>
        <dbReference type="Proteomes" id="UP000629098"/>
    </source>
</evidence>
<reference evidence="1" key="1">
    <citation type="submission" date="2020-09" db="EMBL/GenBank/DDBJ databases">
        <title>Iningainema tapete sp. nov. (Scytonemataceae, Cyanobacteria) from greenhouses in central Florida (USA) produces two types of nodularin with biosynthetic potential for microcystin-LR and anabaenopeptins.</title>
        <authorList>
            <person name="Berthold D.E."/>
            <person name="Lefler F.W."/>
            <person name="Huang I.-S."/>
            <person name="Abdulla H."/>
            <person name="Zimba P.V."/>
            <person name="Laughinghouse H.D. IV."/>
        </authorList>
    </citation>
    <scope>NUCLEOTIDE SEQUENCE</scope>
    <source>
        <strain evidence="1">BLCCT55</strain>
    </source>
</reference>
<sequence>MVQPAASSHLAFWPLVIKLLEGLGLAAESAVAEVTAAEVAAAASEVTATEAAEAATFRAVAGTANGIEVALAGSLKIDAATLRNALNVGGFVGADLTARVLYNVYTKYQEHRQAAGMPLNPCKPIIIRPEGSDKSFSIYDSEACPSIPQE</sequence>